<dbReference type="InterPro" id="IPR013783">
    <property type="entry name" value="Ig-like_fold"/>
</dbReference>
<evidence type="ECO:0000256" key="6">
    <source>
        <dbReference type="SAM" id="MobiDB-lite"/>
    </source>
</evidence>
<dbReference type="InterPro" id="IPR053879">
    <property type="entry name" value="HYDIN_VesB_CFA65-like_Ig"/>
</dbReference>
<reference evidence="8 9" key="1">
    <citation type="submission" date="2016-03" db="EMBL/GenBank/DDBJ databases">
        <title>Chemosynthetic sulphur-oxidizing symbionts of marine invertebrate animals are capable of nitrogen fixation.</title>
        <authorList>
            <person name="Petersen J.M."/>
            <person name="Kemper A."/>
            <person name="Gruber-Vodicka H."/>
            <person name="Cardini U."/>
            <person name="Geest Mvander."/>
            <person name="Kleiner M."/>
            <person name="Bulgheresi S."/>
            <person name="Fussmann M."/>
            <person name="Herbold C."/>
            <person name="Seah B.K.B."/>
            <person name="Antony C.Paul."/>
            <person name="Liu D."/>
            <person name="Belitz A."/>
            <person name="Weber M."/>
        </authorList>
    </citation>
    <scope>NUCLEOTIDE SEQUENCE [LARGE SCALE GENOMIC DNA]</scope>
    <source>
        <strain evidence="8">G_D</strain>
    </source>
</reference>
<gene>
    <name evidence="8" type="ORF">A3196_10020</name>
</gene>
<dbReference type="Gene3D" id="2.60.40.10">
    <property type="entry name" value="Immunoglobulins"/>
    <property type="match status" value="3"/>
</dbReference>
<evidence type="ECO:0000256" key="1">
    <source>
        <dbReference type="ARBA" id="ARBA00004138"/>
    </source>
</evidence>
<dbReference type="AlphaFoldDB" id="A0A1E2URF0"/>
<feature type="region of interest" description="Disordered" evidence="6">
    <location>
        <begin position="208"/>
        <end position="228"/>
    </location>
</feature>
<name>A0A1E2URF0_9GAMM</name>
<feature type="domain" description="HYDIN/VesB/CFA65-like Ig-like" evidence="7">
    <location>
        <begin position="911"/>
        <end position="1001"/>
    </location>
</feature>
<proteinExistence type="predicted"/>
<dbReference type="RefSeq" id="WP_069024423.1">
    <property type="nucleotide sequence ID" value="NZ_LVJZ01000003.1"/>
</dbReference>
<keyword evidence="4" id="KW-0969">Cilium</keyword>
<comment type="subcellular location">
    <subcellularLocation>
        <location evidence="1">Cell projection</location>
        <location evidence="1">Cilium</location>
    </subcellularLocation>
    <subcellularLocation>
        <location evidence="2">Cytoplasm</location>
    </subcellularLocation>
</comment>
<evidence type="ECO:0000259" key="7">
    <source>
        <dbReference type="Pfam" id="PF22544"/>
    </source>
</evidence>
<protein>
    <recommendedName>
        <fullName evidence="7">HYDIN/VesB/CFA65-like Ig-like domain-containing protein</fullName>
    </recommendedName>
</protein>
<evidence type="ECO:0000256" key="2">
    <source>
        <dbReference type="ARBA" id="ARBA00004496"/>
    </source>
</evidence>
<keyword evidence="9" id="KW-1185">Reference proteome</keyword>
<dbReference type="NCBIfam" id="NF012200">
    <property type="entry name" value="choice_anch_D"/>
    <property type="match status" value="2"/>
</dbReference>
<evidence type="ECO:0000313" key="8">
    <source>
        <dbReference type="EMBL" id="ODB97074.1"/>
    </source>
</evidence>
<accession>A0A1E2URF0</accession>
<keyword evidence="5" id="KW-0966">Cell projection</keyword>
<dbReference type="EMBL" id="LVJZ01000003">
    <property type="protein sequence ID" value="ODB97074.1"/>
    <property type="molecule type" value="Genomic_DNA"/>
</dbReference>
<sequence>MKHRLEAELNATTTRDDDGTIRAITFTENGSATQGTATAKSHLRRLADKFDLDLSELGELDRNANHVEPKKSGPSFHLADKKSFFDTTTYVYDQTYLDTPVWGAGISVTLNDETGRILSIVNTSKVGIDAELPAVRDINRYRKLFCAGESGPAAEESRSKQAINAATSQLTEILGSSLEGSGKGKQRATPELISGRFYVHQLDRARRQHDLPQRSEKQQEYPAEAHEHEDLPTLPLAALSDSLQDGSWHLVAELIIRLPYQGHKMNWRLLVSVSADEILYLRALTSHVNGLVFTYDPIISTGDTANDASQTNAVLNPLRDDVELLGLDPAVAGTQSLSGEYVQVTNVHNPNIAPPTQPEGVDFDYEVRTDEFLAVNAYYHNDRFFRLVEALGFPLDSYFDGTNFPIDVDHRGFGGSNNGHCIGDGDGIDHTCYGRIDNTGGTPTGNASDWYLVLHELGGHGILYDHVNSANFGFAHSAGDSFGMILNDPYSGWHNGGNNDRFLLWPYSALGRRSDRDPAAGWGWGGTNDIGSYSSEQILSTTLFRAYRSMGGDSTDLTRREFSAHFMSYLMLRAVSTLSPATNPNSPAGFLDALLTADAGDWTTRGLSGGAYAKVLEWSFEMQDLNDGNPPLVDVYIDDGRGGEYAYLADHRATTTIWNRHQPDGGGTHEEPVLGTNYAYVRVKNRGSSTADHVNVRGFHCKPMAGHLWPTDFKTMETTEIGAASIQPNNGEEIVVGPFEWTPNPNEEGEDSMMMVVSAEGDDDHADKYNADRTIEDWRLVPNDNNIAIRSVQLRPRLVTVLPDNGAFMNVCIGRSKDMMLTLSNSGFGMLSITNIVSNSGEFIAPGVGSYPIVIASGDSIDVPIRFQPTSFGNKTALIRVFSNDPDGIRVLNVSGKSAPPRLVSVIANNGDFGTTCVGDFTDRMLTLSNSGHCSLTIQSIDSSSGDFVVPSVLSFPVMIGAGDSIQVPIRFQPNDFGSKAGTLKIKNDDPHGTKTIRVSGKAPSGRLAISGSTCIGGVKACCVGERTLTLANLGHCPLHVSHVDLVRQSKYWKLINNPFPATLQPGASLDLLIRYKAEEKCPRAQGIVIKSDDPKNSKLTLDLLAYTVWEKISTKECGECGCNECCCDRGCTPQSIDACCFDEECTEKPEDG</sequence>
<dbReference type="Pfam" id="PF22544">
    <property type="entry name" value="HYDIN_VesB_CFA65-like_Ig"/>
    <property type="match status" value="1"/>
</dbReference>
<comment type="caution">
    <text evidence="8">The sequence shown here is derived from an EMBL/GenBank/DDBJ whole genome shotgun (WGS) entry which is preliminary data.</text>
</comment>
<evidence type="ECO:0000313" key="9">
    <source>
        <dbReference type="Proteomes" id="UP000094849"/>
    </source>
</evidence>
<dbReference type="GO" id="GO:0005737">
    <property type="term" value="C:cytoplasm"/>
    <property type="evidence" value="ECO:0007669"/>
    <property type="project" value="UniProtKB-SubCell"/>
</dbReference>
<keyword evidence="3" id="KW-0963">Cytoplasm</keyword>
<dbReference type="Proteomes" id="UP000094849">
    <property type="component" value="Unassembled WGS sequence"/>
</dbReference>
<evidence type="ECO:0000256" key="5">
    <source>
        <dbReference type="ARBA" id="ARBA00023273"/>
    </source>
</evidence>
<dbReference type="STRING" id="1818881.A3196_10020"/>
<evidence type="ECO:0000256" key="4">
    <source>
        <dbReference type="ARBA" id="ARBA00023069"/>
    </source>
</evidence>
<organism evidence="8 9">
    <name type="scientific">Candidatus Thiodiazotropha endoloripes</name>
    <dbReference type="NCBI Taxonomy" id="1818881"/>
    <lineage>
        <taxon>Bacteria</taxon>
        <taxon>Pseudomonadati</taxon>
        <taxon>Pseudomonadota</taxon>
        <taxon>Gammaproteobacteria</taxon>
        <taxon>Chromatiales</taxon>
        <taxon>Sedimenticolaceae</taxon>
        <taxon>Candidatus Thiodiazotropha</taxon>
    </lineage>
</organism>
<evidence type="ECO:0000256" key="3">
    <source>
        <dbReference type="ARBA" id="ARBA00022490"/>
    </source>
</evidence>